<evidence type="ECO:0000256" key="1">
    <source>
        <dbReference type="SAM" id="MobiDB-lite"/>
    </source>
</evidence>
<dbReference type="InterPro" id="IPR025486">
    <property type="entry name" value="DUF4378"/>
</dbReference>
<proteinExistence type="predicted"/>
<feature type="region of interest" description="Disordered" evidence="1">
    <location>
        <begin position="406"/>
        <end position="439"/>
    </location>
</feature>
<keyword evidence="4" id="KW-1185">Reference proteome</keyword>
<reference evidence="3 4" key="1">
    <citation type="submission" date="2024-04" db="EMBL/GenBank/DDBJ databases">
        <title>The reference genome of an endangered Asteraceae, Deinandra increscens subsp. villosa, native to the Central Coast of California.</title>
        <authorList>
            <person name="Guilliams M."/>
            <person name="Hasenstab-Lehman K."/>
            <person name="Meyer R."/>
            <person name="Mcevoy S."/>
        </authorList>
    </citation>
    <scope>NUCLEOTIDE SEQUENCE [LARGE SCALE GENOMIC DNA]</scope>
    <source>
        <tissue evidence="3">Leaf</tissue>
    </source>
</reference>
<name>A0AAP0D6M0_9ASTR</name>
<accession>A0AAP0D6M0</accession>
<feature type="domain" description="DUF4378" evidence="2">
    <location>
        <begin position="619"/>
        <end position="781"/>
    </location>
</feature>
<evidence type="ECO:0000313" key="4">
    <source>
        <dbReference type="Proteomes" id="UP001408789"/>
    </source>
</evidence>
<evidence type="ECO:0000313" key="3">
    <source>
        <dbReference type="EMBL" id="KAK9067175.1"/>
    </source>
</evidence>
<dbReference type="InterPro" id="IPR033334">
    <property type="entry name" value="LNG1/2"/>
</dbReference>
<feature type="region of interest" description="Disordered" evidence="1">
    <location>
        <begin position="452"/>
        <end position="474"/>
    </location>
</feature>
<protein>
    <recommendedName>
        <fullName evidence="2">DUF4378 domain-containing protein</fullName>
    </recommendedName>
</protein>
<sequence>MAAKVVHTIREDKQGLQKQLGCMNGIFQLFDRRYLLGQHRYGRSRNRLTAGEGEKDFKNRAGVESSRNSFSSSCSSTTFSSSFNGSKRVQTEWQLPSEPTSPNLHKKEPDWSLRPPDIRDVVRESMTKAIRVTKNERVSPVMKHIDSPRPFVHQKPIQDDRKDQNLAKIGKISPTVKEVKEISRFSCDERESQYSLKSTFKVKEPPRLSLDSKHNANPNSMNDSRSEPGSNKRPSSGVIARLMGLDSLTDSICEDETLKIQPAFSDQRVSSSPRVPAKMKPALQQQRECDRPFKKPSVYGEMEKMLDELKFNTSGKDLRALKQILEAIQMTKTGLNKEGQSLELRKPDQPCSPTVKGASSPKRSELLNRAMKPEKMAREPKMITKHHDVNSTARKHVNNQALKNTKATGKMPSPKLQKTKNGVNKQCSNGPSSNSSRIKKQLNPKIKHTKIKPINPMQNNEPFMSNKEDDDTVSFKSKVNPNLASQRRLEVPTNDQPKENHMNNFAETLMEDKPIVELAKLSVEQPSPVSVLDAFYAEEIPSPIKNKPNAFNNDENLHDDQTGRNREGIYNLVNDTDTDHSPMSNYVKLENTDCPVQQTELLNSIDEMLASSYESKNEDHRYIREILLASGFVQDLDSAIRIVQLHPTSSLIKPELFQILENPNVKDDEKNTGSKSNDKIRRKLIFDSVNEILFHKLVTSNEKICGRLMNGEKLLTELCSEIDVLQSCSKRCLYDEDDDEVINLVSVDVNKKSEDWDKCCYEVPGVVLDIERLIFKDLIDEVVNAEAVSLQHPSKRHCKQLLFL</sequence>
<feature type="compositionally biased region" description="Low complexity" evidence="1">
    <location>
        <begin position="65"/>
        <end position="86"/>
    </location>
</feature>
<feature type="compositionally biased region" description="Polar residues" evidence="1">
    <location>
        <begin position="215"/>
        <end position="234"/>
    </location>
</feature>
<dbReference type="AlphaFoldDB" id="A0AAP0D6M0"/>
<feature type="region of interest" description="Disordered" evidence="1">
    <location>
        <begin position="59"/>
        <end position="112"/>
    </location>
</feature>
<feature type="compositionally biased region" description="Polar residues" evidence="1">
    <location>
        <begin position="419"/>
        <end position="436"/>
    </location>
</feature>
<gene>
    <name evidence="3" type="ORF">SSX86_014500</name>
</gene>
<dbReference type="PANTHER" id="PTHR31680">
    <property type="entry name" value="LONGIFOLIA PROTEIN"/>
    <property type="match status" value="1"/>
</dbReference>
<dbReference type="EMBL" id="JBCNJP010000015">
    <property type="protein sequence ID" value="KAK9067175.1"/>
    <property type="molecule type" value="Genomic_DNA"/>
</dbReference>
<dbReference type="Pfam" id="PF14309">
    <property type="entry name" value="DUF4378"/>
    <property type="match status" value="1"/>
</dbReference>
<feature type="region of interest" description="Disordered" evidence="1">
    <location>
        <begin position="264"/>
        <end position="290"/>
    </location>
</feature>
<evidence type="ECO:0000259" key="2">
    <source>
        <dbReference type="Pfam" id="PF14309"/>
    </source>
</evidence>
<dbReference type="PANTHER" id="PTHR31680:SF15">
    <property type="entry name" value="PROTEIN LONGIFOLIA 2"/>
    <property type="match status" value="1"/>
</dbReference>
<comment type="caution">
    <text evidence="3">The sequence shown here is derived from an EMBL/GenBank/DDBJ whole genome shotgun (WGS) entry which is preliminary data.</text>
</comment>
<feature type="compositionally biased region" description="Basic and acidic residues" evidence="1">
    <location>
        <begin position="201"/>
        <end position="214"/>
    </location>
</feature>
<organism evidence="3 4">
    <name type="scientific">Deinandra increscens subsp. villosa</name>
    <dbReference type="NCBI Taxonomy" id="3103831"/>
    <lineage>
        <taxon>Eukaryota</taxon>
        <taxon>Viridiplantae</taxon>
        <taxon>Streptophyta</taxon>
        <taxon>Embryophyta</taxon>
        <taxon>Tracheophyta</taxon>
        <taxon>Spermatophyta</taxon>
        <taxon>Magnoliopsida</taxon>
        <taxon>eudicotyledons</taxon>
        <taxon>Gunneridae</taxon>
        <taxon>Pentapetalae</taxon>
        <taxon>asterids</taxon>
        <taxon>campanulids</taxon>
        <taxon>Asterales</taxon>
        <taxon>Asteraceae</taxon>
        <taxon>Asteroideae</taxon>
        <taxon>Heliantheae alliance</taxon>
        <taxon>Madieae</taxon>
        <taxon>Madiinae</taxon>
        <taxon>Deinandra</taxon>
    </lineage>
</organism>
<feature type="compositionally biased region" description="Polar residues" evidence="1">
    <location>
        <begin position="87"/>
        <end position="103"/>
    </location>
</feature>
<dbReference type="Proteomes" id="UP001408789">
    <property type="component" value="Unassembled WGS sequence"/>
</dbReference>
<dbReference type="GO" id="GO:0051513">
    <property type="term" value="P:regulation of monopolar cell growth"/>
    <property type="evidence" value="ECO:0007669"/>
    <property type="project" value="InterPro"/>
</dbReference>
<feature type="region of interest" description="Disordered" evidence="1">
    <location>
        <begin position="195"/>
        <end position="237"/>
    </location>
</feature>